<comment type="caution">
    <text evidence="1">The sequence shown here is derived from an EMBL/GenBank/DDBJ whole genome shotgun (WGS) entry which is preliminary data.</text>
</comment>
<gene>
    <name evidence="1" type="ORF">A3D99_03535</name>
</gene>
<organism evidence="1 2">
    <name type="scientific">Candidatus Andersenbacteria bacterium RIFCSPHIGHO2_12_FULL_45_11</name>
    <dbReference type="NCBI Taxonomy" id="1797281"/>
    <lineage>
        <taxon>Bacteria</taxon>
        <taxon>Candidatus Anderseniibacteriota</taxon>
    </lineage>
</organism>
<proteinExistence type="predicted"/>
<evidence type="ECO:0008006" key="3">
    <source>
        <dbReference type="Google" id="ProtNLM"/>
    </source>
</evidence>
<dbReference type="EMBL" id="MHHR01000007">
    <property type="protein sequence ID" value="OGY34917.1"/>
    <property type="molecule type" value="Genomic_DNA"/>
</dbReference>
<reference evidence="1 2" key="1">
    <citation type="journal article" date="2016" name="Nat. Commun.">
        <title>Thousands of microbial genomes shed light on interconnected biogeochemical processes in an aquifer system.</title>
        <authorList>
            <person name="Anantharaman K."/>
            <person name="Brown C.T."/>
            <person name="Hug L.A."/>
            <person name="Sharon I."/>
            <person name="Castelle C.J."/>
            <person name="Probst A.J."/>
            <person name="Thomas B.C."/>
            <person name="Singh A."/>
            <person name="Wilkins M.J."/>
            <person name="Karaoz U."/>
            <person name="Brodie E.L."/>
            <person name="Williams K.H."/>
            <person name="Hubbard S.S."/>
            <person name="Banfield J.F."/>
        </authorList>
    </citation>
    <scope>NUCLEOTIDE SEQUENCE [LARGE SCALE GENOMIC DNA]</scope>
</reference>
<dbReference type="Proteomes" id="UP000177528">
    <property type="component" value="Unassembled WGS sequence"/>
</dbReference>
<name>A0A1G1X6F0_9BACT</name>
<sequence length="396" mass="44638">MLDCILQLLENYTKPGVHPPKQKEQIMELLWILVGLFGALVVWNSFALLDVDQGAEVYQSAQHWFTYHPRGFKKSLEPSERARLKKVPRIRVAWFLDIVFWLWPIWRIKIFNTSGDGLEIRATDVFTNGTEKNPRTELALEAIISPRVATIRHILNAFGIPRWRNLSAPCTVKDKTGYEYQSNRLIELMHRKVQGNARDSIRRAAGLFVWDQNHERGLREPEIVHDRRTLELVTLYELGARESFMGQARLLVQPDELVKLNEAEFIAELMKPTFDVETFFGKGVIAVDVNYPGLDMAAEAEGASEAKKAVNAQFVAQQKARGERLTGFAQAEVIREQGHARADAAEAMLNKLPKVDQNTVLAGQILDGKDNVMLTPIGIGTSLTELIAKTLGGKTT</sequence>
<accession>A0A1G1X6F0</accession>
<dbReference type="AlphaFoldDB" id="A0A1G1X6F0"/>
<evidence type="ECO:0000313" key="2">
    <source>
        <dbReference type="Proteomes" id="UP000177528"/>
    </source>
</evidence>
<evidence type="ECO:0000313" key="1">
    <source>
        <dbReference type="EMBL" id="OGY34917.1"/>
    </source>
</evidence>
<protein>
    <recommendedName>
        <fullName evidence="3">Band 7 domain-containing protein</fullName>
    </recommendedName>
</protein>